<comment type="caution">
    <text evidence="3">The sequence shown here is derived from an EMBL/GenBank/DDBJ whole genome shotgun (WGS) entry which is preliminary data.</text>
</comment>
<sequence length="216" mass="23784">MPRVVVADEQQQGSSSNPPPPYHQHDRSPDQRSLTVHVSYDEPGEVWVGILPAERRGPAPAHQTLTVTHQVNVVPGNHGHHLGALGVLPSHTGVQITQCLHPALQPNTRENTALLAGESRGRADYKSFPNGTSPRYNDNTYDAVETGRATRSPANNRDIAVRAGDNQAALPLSQDITDWVSFFSLVAIVALSFYVWYNWPIFFFILLLVWSFAGCL</sequence>
<evidence type="ECO:0000313" key="3">
    <source>
        <dbReference type="EMBL" id="KAF5329331.1"/>
    </source>
</evidence>
<keyword evidence="2" id="KW-0472">Membrane</keyword>
<gene>
    <name evidence="3" type="ORF">D9619_009475</name>
</gene>
<dbReference type="Proteomes" id="UP000567179">
    <property type="component" value="Unassembled WGS sequence"/>
</dbReference>
<protein>
    <submittedName>
        <fullName evidence="3">Uncharacterized protein</fullName>
    </submittedName>
</protein>
<name>A0A8H5BU90_9AGAR</name>
<accession>A0A8H5BU90</accession>
<keyword evidence="2" id="KW-1133">Transmembrane helix</keyword>
<dbReference type="AlphaFoldDB" id="A0A8H5BU90"/>
<keyword evidence="2" id="KW-0812">Transmembrane</keyword>
<reference evidence="3 4" key="1">
    <citation type="journal article" date="2020" name="ISME J.">
        <title>Uncovering the hidden diversity of litter-decomposition mechanisms in mushroom-forming fungi.</title>
        <authorList>
            <person name="Floudas D."/>
            <person name="Bentzer J."/>
            <person name="Ahren D."/>
            <person name="Johansson T."/>
            <person name="Persson P."/>
            <person name="Tunlid A."/>
        </authorList>
    </citation>
    <scope>NUCLEOTIDE SEQUENCE [LARGE SCALE GENOMIC DNA]</scope>
    <source>
        <strain evidence="3 4">CBS 101986</strain>
    </source>
</reference>
<feature type="region of interest" description="Disordered" evidence="1">
    <location>
        <begin position="1"/>
        <end position="32"/>
    </location>
</feature>
<proteinExistence type="predicted"/>
<feature type="transmembrane region" description="Helical" evidence="2">
    <location>
        <begin position="179"/>
        <end position="210"/>
    </location>
</feature>
<organism evidence="3 4">
    <name type="scientific">Psilocybe cf. subviscida</name>
    <dbReference type="NCBI Taxonomy" id="2480587"/>
    <lineage>
        <taxon>Eukaryota</taxon>
        <taxon>Fungi</taxon>
        <taxon>Dikarya</taxon>
        <taxon>Basidiomycota</taxon>
        <taxon>Agaricomycotina</taxon>
        <taxon>Agaricomycetes</taxon>
        <taxon>Agaricomycetidae</taxon>
        <taxon>Agaricales</taxon>
        <taxon>Agaricineae</taxon>
        <taxon>Strophariaceae</taxon>
        <taxon>Psilocybe</taxon>
    </lineage>
</organism>
<evidence type="ECO:0000256" key="1">
    <source>
        <dbReference type="SAM" id="MobiDB-lite"/>
    </source>
</evidence>
<evidence type="ECO:0000256" key="2">
    <source>
        <dbReference type="SAM" id="Phobius"/>
    </source>
</evidence>
<keyword evidence="4" id="KW-1185">Reference proteome</keyword>
<dbReference type="EMBL" id="JAACJJ010000002">
    <property type="protein sequence ID" value="KAF5329331.1"/>
    <property type="molecule type" value="Genomic_DNA"/>
</dbReference>
<evidence type="ECO:0000313" key="4">
    <source>
        <dbReference type="Proteomes" id="UP000567179"/>
    </source>
</evidence>